<feature type="transmembrane region" description="Helical" evidence="1">
    <location>
        <begin position="50"/>
        <end position="68"/>
    </location>
</feature>
<gene>
    <name evidence="2" type="ORF">CWI78_04470</name>
</gene>
<accession>A0A432Z1K8</accession>
<dbReference type="AlphaFoldDB" id="A0A432Z1K8"/>
<keyword evidence="1" id="KW-0472">Membrane</keyword>
<reference evidence="3" key="1">
    <citation type="journal article" date="2018" name="Front. Microbiol.">
        <title>Genome-Based Analysis Reveals the Taxonomy and Diversity of the Family Idiomarinaceae.</title>
        <authorList>
            <person name="Liu Y."/>
            <person name="Lai Q."/>
            <person name="Shao Z."/>
        </authorList>
    </citation>
    <scope>NUCLEOTIDE SEQUENCE [LARGE SCALE GENOMIC DNA]</scope>
    <source>
        <strain evidence="3">R22</strain>
    </source>
</reference>
<keyword evidence="1" id="KW-1133">Transmembrane helix</keyword>
<comment type="caution">
    <text evidence="2">The sequence shown here is derived from an EMBL/GenBank/DDBJ whole genome shotgun (WGS) entry which is preliminary data.</text>
</comment>
<evidence type="ECO:0000313" key="2">
    <source>
        <dbReference type="EMBL" id="RUO71776.1"/>
    </source>
</evidence>
<dbReference type="EMBL" id="PIQC01000003">
    <property type="protein sequence ID" value="RUO71776.1"/>
    <property type="molecule type" value="Genomic_DNA"/>
</dbReference>
<proteinExistence type="predicted"/>
<organism evidence="2 3">
    <name type="scientific">Idiomarina ramblicola</name>
    <dbReference type="NCBI Taxonomy" id="263724"/>
    <lineage>
        <taxon>Bacteria</taxon>
        <taxon>Pseudomonadati</taxon>
        <taxon>Pseudomonadota</taxon>
        <taxon>Gammaproteobacteria</taxon>
        <taxon>Alteromonadales</taxon>
        <taxon>Idiomarinaceae</taxon>
        <taxon>Idiomarina</taxon>
    </lineage>
</organism>
<dbReference type="OrthoDB" id="6126039at2"/>
<feature type="transmembrane region" description="Helical" evidence="1">
    <location>
        <begin position="585"/>
        <end position="603"/>
    </location>
</feature>
<evidence type="ECO:0000313" key="3">
    <source>
        <dbReference type="Proteomes" id="UP000288058"/>
    </source>
</evidence>
<evidence type="ECO:0000256" key="1">
    <source>
        <dbReference type="SAM" id="Phobius"/>
    </source>
</evidence>
<protein>
    <submittedName>
        <fullName evidence="2">Uncharacterized protein</fullName>
    </submittedName>
</protein>
<dbReference type="RefSeq" id="WP_126780670.1">
    <property type="nucleotide sequence ID" value="NZ_PIQC01000003.1"/>
</dbReference>
<keyword evidence="3" id="KW-1185">Reference proteome</keyword>
<dbReference type="Proteomes" id="UP000288058">
    <property type="component" value="Unassembled WGS sequence"/>
</dbReference>
<keyword evidence="1" id="KW-0812">Transmembrane</keyword>
<sequence>MKTINKKWWAVLMTALATIYLFPEMIFNAELVTTAGSANASADDIHQLELFGRAISGIGVTLLILDAIKTFPLASKFKTLLLSLGIFLMVWPVVFFGQKALIDTLIIDSSTAEERQTAFLSIIVKNALAAKAVDVDGLPFDSDNPASPVSRTFLSLFGGLVYANDNVLNQIKQSKEALATAYVVNQTRDKVDNYVDQHHQLAGRLNTAYYDNYLPAYNDYKSAIVNSQERANEEWQKVEQQLTDGWAEYQKLTEAADDMATQQAAQAAPRIYKFLDTYFDGCVRNGKPNTSCRARAVKRYNQQITRLGYGEIPFQYWLIEEEVGAAENWFNTIAGAVLTGGATLAVQGLDAITGGDGGFKDKRYKYTKSEQHYKQRIAAYSKFQQQFVDKHGYPPFLNRQQFNGHEQTSRTIRAELEKSGIKLADTWTLTDRRSFDTAVVQKITSQAMSRWSKALDDKAVDLPPGLSWRQFHQHNEVLAYINRHVNGITLTRYNPEWSDEQFKRFAIEPQVRQQVDNLLSQLASSQAEFADGGSLEQQGKQSLRAVIVPPISMAISLLLVCLTLIKLPLRYLQLAISEPSKPVKAAFAAVPIVTAVLVIYVPLKLLQPGFAQQYPGAAVFLDAVETSANGFTATSLEWTLKTQPLIYPVGHGMANLVNFKQTSQVITEPLAELDEGFAKIDLSLPLDAETKE</sequence>
<feature type="transmembrane region" description="Helical" evidence="1">
    <location>
        <begin position="80"/>
        <end position="97"/>
    </location>
</feature>
<name>A0A432Z1K8_9GAMM</name>
<feature type="transmembrane region" description="Helical" evidence="1">
    <location>
        <begin position="546"/>
        <end position="565"/>
    </location>
</feature>